<dbReference type="InterPro" id="IPR057373">
    <property type="entry name" value="ZNFX1"/>
</dbReference>
<gene>
    <name evidence="11" type="ORF">KUTeg_010572</name>
</gene>
<feature type="coiled-coil region" evidence="8">
    <location>
        <begin position="741"/>
        <end position="768"/>
    </location>
</feature>
<dbReference type="InterPro" id="IPR000967">
    <property type="entry name" value="Znf_NFX1"/>
</dbReference>
<evidence type="ECO:0000313" key="12">
    <source>
        <dbReference type="Proteomes" id="UP001217089"/>
    </source>
</evidence>
<keyword evidence="2" id="KW-0963">Cytoplasm</keyword>
<dbReference type="InterPro" id="IPR047187">
    <property type="entry name" value="SF1_C_Upf1"/>
</dbReference>
<proteinExistence type="predicted"/>
<keyword evidence="8" id="KW-0175">Coiled coil</keyword>
<dbReference type="CDD" id="cd17936">
    <property type="entry name" value="EEXXEc_NFX1"/>
    <property type="match status" value="1"/>
</dbReference>
<name>A0ABQ9F6H4_TEGGR</name>
<dbReference type="CDD" id="cd18808">
    <property type="entry name" value="SF1_C_Upf1"/>
    <property type="match status" value="1"/>
</dbReference>
<evidence type="ECO:0000256" key="9">
    <source>
        <dbReference type="SAM" id="MobiDB-lite"/>
    </source>
</evidence>
<evidence type="ECO:0000256" key="3">
    <source>
        <dbReference type="ARBA" id="ARBA00022723"/>
    </source>
</evidence>
<protein>
    <recommendedName>
        <fullName evidence="10">RZ-type domain-containing protein</fullName>
    </recommendedName>
</protein>
<evidence type="ECO:0000256" key="6">
    <source>
        <dbReference type="ARBA" id="ARBA00022833"/>
    </source>
</evidence>
<dbReference type="Pfam" id="PF20173">
    <property type="entry name" value="ZnF_RZ-type"/>
    <property type="match status" value="1"/>
</dbReference>
<evidence type="ECO:0000256" key="2">
    <source>
        <dbReference type="ARBA" id="ARBA00022490"/>
    </source>
</evidence>
<sequence>MFVVFRRRGGGVFPNRRGDDNDPIGGGRPRQDRARNRPWRTRLGYNRLREIQHEEASDIMTIIAQRDSGLIEAINDKTVDGDLLKLLLHCISKACRSQSQRAQLNHVLGLLEGSHFFQVGVSKYLLQMTSEPDNNFKQPLRDIIFLLKEFAIKMPNSITSVFGLHAVLEQVINVLRATTDIVDDQMWREFEICTDIKESMFKKAERKTNKDKQQADEHEEIRPPTDFRELSVFPQTVDIQIEEPPYLRRNKTKGGYDNLEHYLDVQFRLLREDFLAPLRDGIQEYIETLHTEGKVKKLQELRIYSDVQIICPICTNKGLCYRIAFDAHKLKRVKWEASKRLIFGSLLCLSSDNFQTLLFATVVDREPKKLKEGILDVKFEHNMQQISELSGDERFTMAETTAYFEAYRHVLSGLQVMQEGQLPFEKFIVYCETEVKAPAYIAQNPNAVVYDLRPLVDEEVVIRRSRRLGDLIDDDTDAPPVYKFSTKSETATEVPIMELRVWPLPEQLHLDMSQYRAIQNALTKEFVIIQGPPGTGKTYIGLKIVKALLHNHRIWNRNLLTGNQDDRPMLIVCYTNHALDQFLEGIVKFYRGDVIRVGGRSSSEIMKKYNLSNFRQRIRTERDVPGAIHRSRIQTKNEMKLLQDEINRYAVRIEQAERDILHEDVLEPFIGELHSDFMAGYESLMAAYGPFYGFQTQKRKNTSAIVEWLGYGDVLAHMSFETPDEQIRDQDPQDDVNPHIVDDENEELLEVEDEVNAIEARRQLEEDLDDLFDDFEIDTEKLERIMEKIKLNTNQVALNVSNLDRMDPNERNNEGWQITKDQKKKMKRTIRKELKSTDRMTEDEALSVEDMWALSQRNKWRLYRYWVSLFIKGLKEKIIDKQREFEDVVNRYQEVLMQEDKEILRRATVIGMTTTGAARYQAILQEIGPRIIVVEEAAEVLEAHIVTTLSQSCEHLILIGDHKQLKPNPTVYKLAREFNLDLSLFERMINNKMNYRCLELQHRMRPEISQMMKIIYPELKDHDVVKSYENVRGVADNFCFVHHERPETPDEDLRSHSNVHEAQYVAAFCKYLLLQGYEAEKISVLTLYSGQLFEIRKLMPKSIYSGVRITVVDNYQGEENDIVILSLVRSNEDGNIGFLKIDNRVCVALSRAKVGFYVIGNMELMAANSKLWNEIVVHAHKNKIFGTGIRLYCQNHPNDDGIYAVVPSDFKKAPEGGCMKPCDFRLNCGHTCSKVCHTNDRDHEEYECRKPCPKNICDNPKHSCTRMCYQECGDCMVKVSKRIPTCGHYQNMACYLKPENFKCLADCRRLLDCNHPCENICGAECTERCTKKVQKSWTPCGHSGTVNCFEKDDATCRFKCSSTLNCEHICMGTCGDCSGGRLHESCNARCGRTLICGHTCNDTCSNCPPCRNVCQNRCIHSRCQKICGDICIPCMEPCEWRCRHFKCSKRCHEPCDRPRCNEPCTKRLKCRHPCIGLCGEPCPDLCRICDREQVTQIFFGHEDEPGARFVLLEDCNHVLEVSALDKWMDSPNTQENDKSSVQLKVCPLCSTPIRRVLRYGNMVKQALTDIEKVKKTILGNDAKIKELEKSLPRKISRISVEEGLILKKRFANLKAEGMSERALVAMDNQIKFLESLQRLKNDWNEKLDRSAFVNERKTAMHEWKNMRNWVIKNRRYFSEQEIEDIQNELKRLRFLLLFLLYKRRKEILNKSLENHFENDMRHCERMLTDGKPFNVERKDFVKAVIDKLKELVPLSGLGITEEERLEILSAMQLQKGHWYKCPNGHVYAIGDCGGANQVSTCPECKATIGGRSHQLEQGNAVATEMDGARYAAWSEQANLEHYGFNIEFE</sequence>
<keyword evidence="4" id="KW-0677">Repeat</keyword>
<feature type="domain" description="RZ-type" evidence="10">
    <location>
        <begin position="1759"/>
        <end position="1828"/>
    </location>
</feature>
<evidence type="ECO:0000256" key="1">
    <source>
        <dbReference type="ARBA" id="ARBA00004496"/>
    </source>
</evidence>
<organism evidence="11 12">
    <name type="scientific">Tegillarca granosa</name>
    <name type="common">Malaysian cockle</name>
    <name type="synonym">Anadara granosa</name>
    <dbReference type="NCBI Taxonomy" id="220873"/>
    <lineage>
        <taxon>Eukaryota</taxon>
        <taxon>Metazoa</taxon>
        <taxon>Spiralia</taxon>
        <taxon>Lophotrochozoa</taxon>
        <taxon>Mollusca</taxon>
        <taxon>Bivalvia</taxon>
        <taxon>Autobranchia</taxon>
        <taxon>Pteriomorphia</taxon>
        <taxon>Arcoida</taxon>
        <taxon>Arcoidea</taxon>
        <taxon>Arcidae</taxon>
        <taxon>Tegillarca</taxon>
    </lineage>
</organism>
<dbReference type="InterPro" id="IPR046439">
    <property type="entry name" value="ZF_RZ_dom"/>
</dbReference>
<evidence type="ECO:0000256" key="4">
    <source>
        <dbReference type="ARBA" id="ARBA00022737"/>
    </source>
</evidence>
<dbReference type="InterPro" id="IPR041679">
    <property type="entry name" value="DNA2/NAM7-like_C"/>
</dbReference>
<comment type="caution">
    <text evidence="11">The sequence shown here is derived from an EMBL/GenBank/DDBJ whole genome shotgun (WGS) entry which is preliminary data.</text>
</comment>
<dbReference type="Gene3D" id="3.40.50.300">
    <property type="entry name" value="P-loop containing nucleotide triphosphate hydrolases"/>
    <property type="match status" value="3"/>
</dbReference>
<evidence type="ECO:0000259" key="10">
    <source>
        <dbReference type="PROSITE" id="PS51981"/>
    </source>
</evidence>
<feature type="region of interest" description="Disordered" evidence="9">
    <location>
        <begin position="13"/>
        <end position="36"/>
    </location>
</feature>
<dbReference type="Pfam" id="PF25396">
    <property type="entry name" value="ZNFX1"/>
    <property type="match status" value="1"/>
</dbReference>
<evidence type="ECO:0000256" key="8">
    <source>
        <dbReference type="SAM" id="Coils"/>
    </source>
</evidence>
<keyword evidence="12" id="KW-1185">Reference proteome</keyword>
<keyword evidence="3" id="KW-0479">Metal-binding</keyword>
<dbReference type="SMART" id="SM00438">
    <property type="entry name" value="ZnF_NFX"/>
    <property type="match status" value="5"/>
</dbReference>
<dbReference type="PANTHER" id="PTHR10887">
    <property type="entry name" value="DNA2/NAM7 HELICASE FAMILY"/>
    <property type="match status" value="1"/>
</dbReference>
<keyword evidence="6" id="KW-0862">Zinc</keyword>
<evidence type="ECO:0000313" key="11">
    <source>
        <dbReference type="EMBL" id="KAJ8311875.1"/>
    </source>
</evidence>
<dbReference type="PANTHER" id="PTHR10887:SF341">
    <property type="entry name" value="NFX1-TYPE ZINC FINGER-CONTAINING PROTEIN 1"/>
    <property type="match status" value="1"/>
</dbReference>
<dbReference type="SUPFAM" id="SSF52540">
    <property type="entry name" value="P-loop containing nucleoside triphosphate hydrolases"/>
    <property type="match status" value="1"/>
</dbReference>
<keyword evidence="7" id="KW-0391">Immunity</keyword>
<dbReference type="Proteomes" id="UP001217089">
    <property type="component" value="Unassembled WGS sequence"/>
</dbReference>
<feature type="coiled-coil region" evidence="8">
    <location>
        <begin position="632"/>
        <end position="659"/>
    </location>
</feature>
<evidence type="ECO:0000256" key="7">
    <source>
        <dbReference type="ARBA" id="ARBA00022859"/>
    </source>
</evidence>
<dbReference type="Pfam" id="PF13087">
    <property type="entry name" value="AAA_12"/>
    <property type="match status" value="1"/>
</dbReference>
<keyword evidence="5" id="KW-0863">Zinc-finger</keyword>
<evidence type="ECO:0000256" key="5">
    <source>
        <dbReference type="ARBA" id="ARBA00022771"/>
    </source>
</evidence>
<comment type="subcellular location">
    <subcellularLocation>
        <location evidence="1">Cytoplasm</location>
    </subcellularLocation>
</comment>
<accession>A0ABQ9F6H4</accession>
<reference evidence="11 12" key="1">
    <citation type="submission" date="2022-12" db="EMBL/GenBank/DDBJ databases">
        <title>Chromosome-level genome of Tegillarca granosa.</title>
        <authorList>
            <person name="Kim J."/>
        </authorList>
    </citation>
    <scope>NUCLEOTIDE SEQUENCE [LARGE SCALE GENOMIC DNA]</scope>
    <source>
        <strain evidence="11">Teg-2019</strain>
        <tissue evidence="11">Adductor muscle</tissue>
    </source>
</reference>
<dbReference type="EMBL" id="JARBDR010000462">
    <property type="protein sequence ID" value="KAJ8311875.1"/>
    <property type="molecule type" value="Genomic_DNA"/>
</dbReference>
<dbReference type="InterPro" id="IPR041677">
    <property type="entry name" value="DNA2/NAM7_AAA_11"/>
</dbReference>
<dbReference type="PROSITE" id="PS51981">
    <property type="entry name" value="ZF_RZ"/>
    <property type="match status" value="1"/>
</dbReference>
<dbReference type="Pfam" id="PF13086">
    <property type="entry name" value="AAA_11"/>
    <property type="match status" value="2"/>
</dbReference>
<dbReference type="InterPro" id="IPR027417">
    <property type="entry name" value="P-loop_NTPase"/>
</dbReference>
<dbReference type="InterPro" id="IPR045055">
    <property type="entry name" value="DNA2/NAM7-like"/>
</dbReference>